<accession>A0ABS7VJA8</accession>
<keyword evidence="2" id="KW-1133">Transmembrane helix</keyword>
<keyword evidence="2" id="KW-0812">Transmembrane</keyword>
<evidence type="ECO:0000256" key="2">
    <source>
        <dbReference type="SAM" id="Phobius"/>
    </source>
</evidence>
<feature type="transmembrane region" description="Helical" evidence="2">
    <location>
        <begin position="33"/>
        <end position="56"/>
    </location>
</feature>
<evidence type="ECO:0000313" key="4">
    <source>
        <dbReference type="Proteomes" id="UP000704176"/>
    </source>
</evidence>
<name>A0ABS7VJA8_9HYPH</name>
<protein>
    <submittedName>
        <fullName evidence="3">Uncharacterized protein</fullName>
    </submittedName>
</protein>
<comment type="caution">
    <text evidence="3">The sequence shown here is derived from an EMBL/GenBank/DDBJ whole genome shotgun (WGS) entry which is preliminary data.</text>
</comment>
<dbReference type="EMBL" id="JAIRBM010000003">
    <property type="protein sequence ID" value="MBZ6075598.1"/>
    <property type="molecule type" value="Genomic_DNA"/>
</dbReference>
<proteinExistence type="predicted"/>
<gene>
    <name evidence="3" type="ORF">K9B37_04755</name>
</gene>
<keyword evidence="2" id="KW-0472">Membrane</keyword>
<organism evidence="3 4">
    <name type="scientific">Microvirga puerhi</name>
    <dbReference type="NCBI Taxonomy" id="2876078"/>
    <lineage>
        <taxon>Bacteria</taxon>
        <taxon>Pseudomonadati</taxon>
        <taxon>Pseudomonadota</taxon>
        <taxon>Alphaproteobacteria</taxon>
        <taxon>Hyphomicrobiales</taxon>
        <taxon>Methylobacteriaceae</taxon>
        <taxon>Microvirga</taxon>
    </lineage>
</organism>
<dbReference type="Proteomes" id="UP000704176">
    <property type="component" value="Unassembled WGS sequence"/>
</dbReference>
<keyword evidence="4" id="KW-1185">Reference proteome</keyword>
<evidence type="ECO:0000256" key="1">
    <source>
        <dbReference type="SAM" id="MobiDB-lite"/>
    </source>
</evidence>
<reference evidence="3 4" key="1">
    <citation type="submission" date="2021-09" db="EMBL/GenBank/DDBJ databases">
        <title>The complete genome sequence of a new microorganism.</title>
        <authorList>
            <person name="Zi Z."/>
        </authorList>
    </citation>
    <scope>NUCLEOTIDE SEQUENCE [LARGE SCALE GENOMIC DNA]</scope>
    <source>
        <strain evidence="3 4">WGZ8</strain>
    </source>
</reference>
<sequence>MASTSPSRPHESSVGFATRSSHSAKRRRQAANLVLALTATVILAGFLVQLAASFFAGTH</sequence>
<dbReference type="RefSeq" id="WP_224311690.1">
    <property type="nucleotide sequence ID" value="NZ_JAIRBM010000003.1"/>
</dbReference>
<evidence type="ECO:0000313" key="3">
    <source>
        <dbReference type="EMBL" id="MBZ6075598.1"/>
    </source>
</evidence>
<feature type="region of interest" description="Disordered" evidence="1">
    <location>
        <begin position="1"/>
        <end position="24"/>
    </location>
</feature>